<gene>
    <name evidence="13" type="ORF">J437_LFUL015263</name>
</gene>
<dbReference type="PANTHER" id="PTHR13164">
    <property type="entry name" value="CALICYLIN BINDING PROTEIN"/>
    <property type="match status" value="1"/>
</dbReference>
<accession>A0A8K0KPN7</accession>
<dbReference type="InterPro" id="IPR037893">
    <property type="entry name" value="CS_CacyBP"/>
</dbReference>
<evidence type="ECO:0000256" key="10">
    <source>
        <dbReference type="SAM" id="MobiDB-lite"/>
    </source>
</evidence>
<protein>
    <recommendedName>
        <fullName evidence="3">Calcyclin-binding protein</fullName>
    </recommendedName>
</protein>
<dbReference type="GO" id="GO:0015631">
    <property type="term" value="F:tubulin binding"/>
    <property type="evidence" value="ECO:0007669"/>
    <property type="project" value="InterPro"/>
</dbReference>
<keyword evidence="8" id="KW-0539">Nucleus</keyword>
<dbReference type="GO" id="GO:0005737">
    <property type="term" value="C:cytoplasm"/>
    <property type="evidence" value="ECO:0007669"/>
    <property type="project" value="UniProtKB-SubCell"/>
</dbReference>
<sequence length="232" mass="26637">MPVSKVEELKRDLEELKKLHEEAQRHRVQDVLSIEMRKVETELSKALLLENNTKTDSEVSPIPAVKCYEVKLNTYSWYQSESFVKIFVSLEKVQNLPPEQVFCKFTDRSMELNVKRLEGRNYVLPINNLLEAIDPVKSHWKVKSDKIVVFLAKRTAGRTWSHVTGTDKREHDAKAPKLGDDDSMASDPSAGLMNVLKQMYETGDDNMKRTIAQAWTQSQEQQMRGGGPKLFD</sequence>
<keyword evidence="14" id="KW-1185">Reference proteome</keyword>
<evidence type="ECO:0000313" key="14">
    <source>
        <dbReference type="Proteomes" id="UP000792457"/>
    </source>
</evidence>
<evidence type="ECO:0000256" key="7">
    <source>
        <dbReference type="ARBA" id="ARBA00022990"/>
    </source>
</evidence>
<evidence type="ECO:0000256" key="2">
    <source>
        <dbReference type="ARBA" id="ARBA00004496"/>
    </source>
</evidence>
<dbReference type="SUPFAM" id="SSF49764">
    <property type="entry name" value="HSP20-like chaperones"/>
    <property type="match status" value="1"/>
</dbReference>
<evidence type="ECO:0000256" key="9">
    <source>
        <dbReference type="ARBA" id="ARBA00025145"/>
    </source>
</evidence>
<dbReference type="Proteomes" id="UP000792457">
    <property type="component" value="Unassembled WGS sequence"/>
</dbReference>
<evidence type="ECO:0000313" key="13">
    <source>
        <dbReference type="EMBL" id="KAG8238705.1"/>
    </source>
</evidence>
<dbReference type="InterPro" id="IPR052289">
    <property type="entry name" value="Calcyclin-binding_UBL-bridge"/>
</dbReference>
<keyword evidence="7" id="KW-0007">Acetylation</keyword>
<dbReference type="EMBL" id="KZ309420">
    <property type="protein sequence ID" value="KAG8238705.1"/>
    <property type="molecule type" value="Genomic_DNA"/>
</dbReference>
<dbReference type="InterPro" id="IPR037201">
    <property type="entry name" value="CacyBP_N"/>
</dbReference>
<dbReference type="PROSITE" id="PS51203">
    <property type="entry name" value="CS"/>
    <property type="match status" value="1"/>
</dbReference>
<evidence type="ECO:0000256" key="6">
    <source>
        <dbReference type="ARBA" id="ARBA00022786"/>
    </source>
</evidence>
<feature type="region of interest" description="Disordered" evidence="10">
    <location>
        <begin position="161"/>
        <end position="188"/>
    </location>
</feature>
<evidence type="ECO:0000259" key="11">
    <source>
        <dbReference type="PROSITE" id="PS51048"/>
    </source>
</evidence>
<dbReference type="GO" id="GO:0031625">
    <property type="term" value="F:ubiquitin protein ligase binding"/>
    <property type="evidence" value="ECO:0007669"/>
    <property type="project" value="InterPro"/>
</dbReference>
<evidence type="ECO:0000256" key="3">
    <source>
        <dbReference type="ARBA" id="ARBA00015702"/>
    </source>
</evidence>
<keyword evidence="6" id="KW-0833">Ubl conjugation pathway</keyword>
<evidence type="ECO:0000259" key="12">
    <source>
        <dbReference type="PROSITE" id="PS51203"/>
    </source>
</evidence>
<evidence type="ECO:0000256" key="8">
    <source>
        <dbReference type="ARBA" id="ARBA00023242"/>
    </source>
</evidence>
<organism evidence="13 14">
    <name type="scientific">Ladona fulva</name>
    <name type="common">Scarce chaser dragonfly</name>
    <name type="synonym">Libellula fulva</name>
    <dbReference type="NCBI Taxonomy" id="123851"/>
    <lineage>
        <taxon>Eukaryota</taxon>
        <taxon>Metazoa</taxon>
        <taxon>Ecdysozoa</taxon>
        <taxon>Arthropoda</taxon>
        <taxon>Hexapoda</taxon>
        <taxon>Insecta</taxon>
        <taxon>Pterygota</taxon>
        <taxon>Palaeoptera</taxon>
        <taxon>Odonata</taxon>
        <taxon>Epiprocta</taxon>
        <taxon>Anisoptera</taxon>
        <taxon>Libelluloidea</taxon>
        <taxon>Libellulidae</taxon>
        <taxon>Ladona</taxon>
    </lineage>
</organism>
<dbReference type="Gene3D" id="4.10.860.10">
    <property type="entry name" value="UVR domain"/>
    <property type="match status" value="1"/>
</dbReference>
<comment type="caution">
    <text evidence="13">The sequence shown here is derived from an EMBL/GenBank/DDBJ whole genome shotgun (WGS) entry which is preliminary data.</text>
</comment>
<feature type="domain" description="SGS" evidence="11">
    <location>
        <begin position="148"/>
        <end position="232"/>
    </location>
</feature>
<feature type="domain" description="CS" evidence="12">
    <location>
        <begin position="70"/>
        <end position="164"/>
    </location>
</feature>
<reference evidence="13" key="1">
    <citation type="submission" date="2013-04" db="EMBL/GenBank/DDBJ databases">
        <authorList>
            <person name="Qu J."/>
            <person name="Murali S.C."/>
            <person name="Bandaranaike D."/>
            <person name="Bellair M."/>
            <person name="Blankenburg K."/>
            <person name="Chao H."/>
            <person name="Dinh H."/>
            <person name="Doddapaneni H."/>
            <person name="Downs B."/>
            <person name="Dugan-Rocha S."/>
            <person name="Elkadiri S."/>
            <person name="Gnanaolivu R.D."/>
            <person name="Hernandez B."/>
            <person name="Javaid M."/>
            <person name="Jayaseelan J.C."/>
            <person name="Lee S."/>
            <person name="Li M."/>
            <person name="Ming W."/>
            <person name="Munidasa M."/>
            <person name="Muniz J."/>
            <person name="Nguyen L."/>
            <person name="Ongeri F."/>
            <person name="Osuji N."/>
            <person name="Pu L.-L."/>
            <person name="Puazo M."/>
            <person name="Qu C."/>
            <person name="Quiroz J."/>
            <person name="Raj R."/>
            <person name="Weissenberger G."/>
            <person name="Xin Y."/>
            <person name="Zou X."/>
            <person name="Han Y."/>
            <person name="Richards S."/>
            <person name="Worley K."/>
            <person name="Muzny D."/>
            <person name="Gibbs R."/>
        </authorList>
    </citation>
    <scope>NUCLEOTIDE SEQUENCE</scope>
    <source>
        <strain evidence="13">Sampled in the wild</strain>
    </source>
</reference>
<dbReference type="GO" id="GO:0007507">
    <property type="term" value="P:heart development"/>
    <property type="evidence" value="ECO:0007669"/>
    <property type="project" value="TreeGrafter"/>
</dbReference>
<dbReference type="SUPFAM" id="SSF140106">
    <property type="entry name" value="Calcyclin-binding protein-like"/>
    <property type="match status" value="1"/>
</dbReference>
<proteinExistence type="predicted"/>
<dbReference type="InterPro" id="IPR007699">
    <property type="entry name" value="SGS_dom"/>
</dbReference>
<dbReference type="InterPro" id="IPR015120">
    <property type="entry name" value="Siah-Interact_N"/>
</dbReference>
<dbReference type="Pfam" id="PF09032">
    <property type="entry name" value="Siah-Interact_N"/>
    <property type="match status" value="1"/>
</dbReference>
<name>A0A8K0KPN7_LADFU</name>
<dbReference type="AlphaFoldDB" id="A0A8K0KPN7"/>
<keyword evidence="4" id="KW-0963">Cytoplasm</keyword>
<evidence type="ECO:0000256" key="1">
    <source>
        <dbReference type="ARBA" id="ARBA00004123"/>
    </source>
</evidence>
<dbReference type="Gene3D" id="2.60.40.790">
    <property type="match status" value="1"/>
</dbReference>
<dbReference type="OrthoDB" id="164025at2759"/>
<evidence type="ECO:0000256" key="4">
    <source>
        <dbReference type="ARBA" id="ARBA00022490"/>
    </source>
</evidence>
<reference evidence="13" key="2">
    <citation type="submission" date="2017-10" db="EMBL/GenBank/DDBJ databases">
        <title>Ladona fulva Genome sequencing and assembly.</title>
        <authorList>
            <person name="Murali S."/>
            <person name="Richards S."/>
            <person name="Bandaranaike D."/>
            <person name="Bellair M."/>
            <person name="Blankenburg K."/>
            <person name="Chao H."/>
            <person name="Dinh H."/>
            <person name="Doddapaneni H."/>
            <person name="Dugan-Rocha S."/>
            <person name="Elkadiri S."/>
            <person name="Gnanaolivu R."/>
            <person name="Hernandez B."/>
            <person name="Skinner E."/>
            <person name="Javaid M."/>
            <person name="Lee S."/>
            <person name="Li M."/>
            <person name="Ming W."/>
            <person name="Munidasa M."/>
            <person name="Muniz J."/>
            <person name="Nguyen L."/>
            <person name="Hughes D."/>
            <person name="Osuji N."/>
            <person name="Pu L.-L."/>
            <person name="Puazo M."/>
            <person name="Qu C."/>
            <person name="Quiroz J."/>
            <person name="Raj R."/>
            <person name="Weissenberger G."/>
            <person name="Xin Y."/>
            <person name="Zou X."/>
            <person name="Han Y."/>
            <person name="Worley K."/>
            <person name="Muzny D."/>
            <person name="Gibbs R."/>
        </authorList>
    </citation>
    <scope>NUCLEOTIDE SEQUENCE</scope>
    <source>
        <strain evidence="13">Sampled in the wild</strain>
    </source>
</reference>
<dbReference type="Pfam" id="PF04969">
    <property type="entry name" value="CS"/>
    <property type="match status" value="1"/>
</dbReference>
<evidence type="ECO:0000256" key="5">
    <source>
        <dbReference type="ARBA" id="ARBA00022553"/>
    </source>
</evidence>
<feature type="compositionally biased region" description="Basic and acidic residues" evidence="10">
    <location>
        <begin position="165"/>
        <end position="180"/>
    </location>
</feature>
<dbReference type="InterPro" id="IPR007052">
    <property type="entry name" value="CS_dom"/>
</dbReference>
<dbReference type="GO" id="GO:0005634">
    <property type="term" value="C:nucleus"/>
    <property type="evidence" value="ECO:0007669"/>
    <property type="project" value="UniProtKB-SubCell"/>
</dbReference>
<comment type="subcellular location">
    <subcellularLocation>
        <location evidence="2">Cytoplasm</location>
    </subcellularLocation>
    <subcellularLocation>
        <location evidence="1">Nucleus</location>
    </subcellularLocation>
</comment>
<keyword evidence="5" id="KW-0597">Phosphoprotein</keyword>
<dbReference type="GO" id="GO:0044548">
    <property type="term" value="F:S100 protein binding"/>
    <property type="evidence" value="ECO:0007669"/>
    <property type="project" value="InterPro"/>
</dbReference>
<dbReference type="CDD" id="cd06468">
    <property type="entry name" value="p23_CacyBP"/>
    <property type="match status" value="1"/>
</dbReference>
<dbReference type="PANTHER" id="PTHR13164:SF3">
    <property type="entry name" value="CALCYCLIN-BINDING PROTEIN"/>
    <property type="match status" value="1"/>
</dbReference>
<dbReference type="InterPro" id="IPR008978">
    <property type="entry name" value="HSP20-like_chaperone"/>
</dbReference>
<dbReference type="PROSITE" id="PS51048">
    <property type="entry name" value="SGS"/>
    <property type="match status" value="1"/>
</dbReference>
<comment type="function">
    <text evidence="9">May be involved in calcium-dependent ubiquitination and subsequent proteasomal degradation of target proteins. Probably serves as a molecular bridge in ubiquitin E3 complexes. Participates in the ubiquitin-mediated degradation of beta-catenin (CTNNB1).</text>
</comment>